<dbReference type="Proteomes" id="UP000887159">
    <property type="component" value="Unassembled WGS sequence"/>
</dbReference>
<dbReference type="EMBL" id="BMAU01021323">
    <property type="protein sequence ID" value="GFY13695.1"/>
    <property type="molecule type" value="Genomic_DNA"/>
</dbReference>
<comment type="caution">
    <text evidence="1">The sequence shown here is derived from an EMBL/GenBank/DDBJ whole genome shotgun (WGS) entry which is preliminary data.</text>
</comment>
<name>A0A8X6SLW4_TRICX</name>
<proteinExistence type="predicted"/>
<reference evidence="1" key="1">
    <citation type="submission" date="2020-08" db="EMBL/GenBank/DDBJ databases">
        <title>Multicomponent nature underlies the extraordinary mechanical properties of spider dragline silk.</title>
        <authorList>
            <person name="Kono N."/>
            <person name="Nakamura H."/>
            <person name="Mori M."/>
            <person name="Yoshida Y."/>
            <person name="Ohtoshi R."/>
            <person name="Malay A.D."/>
            <person name="Moran D.A.P."/>
            <person name="Tomita M."/>
            <person name="Numata K."/>
            <person name="Arakawa K."/>
        </authorList>
    </citation>
    <scope>NUCLEOTIDE SEQUENCE</scope>
</reference>
<evidence type="ECO:0000313" key="2">
    <source>
        <dbReference type="Proteomes" id="UP000887159"/>
    </source>
</evidence>
<dbReference type="AlphaFoldDB" id="A0A8X6SLW4"/>
<accession>A0A8X6SLW4</accession>
<gene>
    <name evidence="1" type="ORF">TNCV_4960651</name>
</gene>
<evidence type="ECO:0000313" key="1">
    <source>
        <dbReference type="EMBL" id="GFY13695.1"/>
    </source>
</evidence>
<protein>
    <submittedName>
        <fullName evidence="1">Uncharacterized protein</fullName>
    </submittedName>
</protein>
<sequence>MSRERNEVSTEDDTMHENVSDKNAFSICNTQVATCEECISTLIESISWKVNVILRVLEKAAQQKVPVQQSFESTTDLTYSRQSTRQFNRTKTRAHIPICTNKVTTIDSIPFTTLQASNGSKGNYSNSSECSTDTVSMKFEEFSQAEIGWIGGM</sequence>
<organism evidence="1 2">
    <name type="scientific">Trichonephila clavipes</name>
    <name type="common">Golden silk orbweaver</name>
    <name type="synonym">Nephila clavipes</name>
    <dbReference type="NCBI Taxonomy" id="2585209"/>
    <lineage>
        <taxon>Eukaryota</taxon>
        <taxon>Metazoa</taxon>
        <taxon>Ecdysozoa</taxon>
        <taxon>Arthropoda</taxon>
        <taxon>Chelicerata</taxon>
        <taxon>Arachnida</taxon>
        <taxon>Araneae</taxon>
        <taxon>Araneomorphae</taxon>
        <taxon>Entelegynae</taxon>
        <taxon>Araneoidea</taxon>
        <taxon>Nephilidae</taxon>
        <taxon>Trichonephila</taxon>
    </lineage>
</organism>
<keyword evidence="2" id="KW-1185">Reference proteome</keyword>